<evidence type="ECO:0000256" key="4">
    <source>
        <dbReference type="ARBA" id="ARBA00022692"/>
    </source>
</evidence>
<organism evidence="8 9">
    <name type="scientific">Ornithinimicrobium humiphilum</name>
    <dbReference type="NCBI Taxonomy" id="125288"/>
    <lineage>
        <taxon>Bacteria</taxon>
        <taxon>Bacillati</taxon>
        <taxon>Actinomycetota</taxon>
        <taxon>Actinomycetes</taxon>
        <taxon>Micrococcales</taxon>
        <taxon>Ornithinimicrobiaceae</taxon>
        <taxon>Ornithinimicrobium</taxon>
    </lineage>
</organism>
<keyword evidence="9" id="KW-1185">Reference proteome</keyword>
<feature type="binding site" evidence="7">
    <location>
        <position position="139"/>
    </location>
    <ligand>
        <name>Mg(2+)</name>
        <dbReference type="ChEBI" id="CHEBI:18420"/>
    </ligand>
</feature>
<feature type="binding site" evidence="7">
    <location>
        <position position="197"/>
    </location>
    <ligand>
        <name>Mg(2+)</name>
        <dbReference type="ChEBI" id="CHEBI:18420"/>
    </ligand>
</feature>
<dbReference type="GO" id="GO:0046872">
    <property type="term" value="F:metal ion binding"/>
    <property type="evidence" value="ECO:0007669"/>
    <property type="project" value="UniProtKB-KW"/>
</dbReference>
<comment type="subcellular location">
    <subcellularLocation>
        <location evidence="1">Cell membrane</location>
        <topology evidence="1">Multi-pass membrane protein</topology>
    </subcellularLocation>
</comment>
<dbReference type="PANTHER" id="PTHR22926">
    <property type="entry name" value="PHOSPHO-N-ACETYLMURAMOYL-PENTAPEPTIDE-TRANSFERASE"/>
    <property type="match status" value="1"/>
</dbReference>
<dbReference type="PANTHER" id="PTHR22926:SF3">
    <property type="entry name" value="UNDECAPRENYL-PHOSPHATE ALPHA-N-ACETYLGLUCOSAMINYL 1-PHOSPHATE TRANSFERASE"/>
    <property type="match status" value="1"/>
</dbReference>
<dbReference type="GO" id="GO:0009103">
    <property type="term" value="P:lipopolysaccharide biosynthetic process"/>
    <property type="evidence" value="ECO:0007669"/>
    <property type="project" value="TreeGrafter"/>
</dbReference>
<keyword evidence="3 8" id="KW-0808">Transferase</keyword>
<protein>
    <submittedName>
        <fullName evidence="8">UDP-N-acetylmuramyl pentapeptide phosphotransferase/UDP-N-acetylglucosamine-1-phosphate transferase</fullName>
    </submittedName>
</protein>
<evidence type="ECO:0000256" key="5">
    <source>
        <dbReference type="ARBA" id="ARBA00022989"/>
    </source>
</evidence>
<evidence type="ECO:0000313" key="9">
    <source>
        <dbReference type="Proteomes" id="UP000315133"/>
    </source>
</evidence>
<keyword evidence="7" id="KW-0460">Magnesium</keyword>
<keyword evidence="6" id="KW-0472">Membrane</keyword>
<dbReference type="RefSeq" id="WP_141820795.1">
    <property type="nucleotide sequence ID" value="NZ_BAAAIL010000001.1"/>
</dbReference>
<proteinExistence type="predicted"/>
<keyword evidence="5" id="KW-1133">Transmembrane helix</keyword>
<dbReference type="AlphaFoldDB" id="A0A543K899"/>
<dbReference type="EMBL" id="VFPU01000002">
    <property type="protein sequence ID" value="TQM91264.1"/>
    <property type="molecule type" value="Genomic_DNA"/>
</dbReference>
<evidence type="ECO:0000256" key="1">
    <source>
        <dbReference type="ARBA" id="ARBA00004651"/>
    </source>
</evidence>
<comment type="caution">
    <text evidence="8">The sequence shown here is derived from an EMBL/GenBank/DDBJ whole genome shotgun (WGS) entry which is preliminary data.</text>
</comment>
<dbReference type="OrthoDB" id="9783652at2"/>
<dbReference type="InterPro" id="IPR000715">
    <property type="entry name" value="Glycosyl_transferase_4"/>
</dbReference>
<dbReference type="GO" id="GO:0016780">
    <property type="term" value="F:phosphotransferase activity, for other substituted phosphate groups"/>
    <property type="evidence" value="ECO:0007669"/>
    <property type="project" value="InterPro"/>
</dbReference>
<dbReference type="Pfam" id="PF00953">
    <property type="entry name" value="Glycos_transf_4"/>
    <property type="match status" value="1"/>
</dbReference>
<reference evidence="8 9" key="1">
    <citation type="submission" date="2019-06" db="EMBL/GenBank/DDBJ databases">
        <title>Sequencing the genomes of 1000 actinobacteria strains.</title>
        <authorList>
            <person name="Klenk H.-P."/>
        </authorList>
    </citation>
    <scope>NUCLEOTIDE SEQUENCE [LARGE SCALE GENOMIC DNA]</scope>
    <source>
        <strain evidence="8 9">DSM 12362</strain>
    </source>
</reference>
<evidence type="ECO:0000256" key="2">
    <source>
        <dbReference type="ARBA" id="ARBA00022475"/>
    </source>
</evidence>
<dbReference type="GO" id="GO:0044038">
    <property type="term" value="P:cell wall macromolecule biosynthetic process"/>
    <property type="evidence" value="ECO:0007669"/>
    <property type="project" value="TreeGrafter"/>
</dbReference>
<sequence length="324" mass="33568">MTSAPLQRNKNGRSTIARAALATTALTYPLRYILERRGRLDVPNHRSSHTTPIPRGGGLAALVGAAAVAGLTRVAPRSARCVGIAALGIVGWIDDATGHVPQAVRLATQATTGALTFSTGTWDRIVGAVTTTGVVNVVNFMDGINGISSLTAITWGLNALTLEDESEDLGRIGALVAGSGLGFLPHNAPRARIFLGDAGSYALGAAMTAGILSCDTWPARYRAAAPLMLYGVDAAQAIVRRAAAGEPLMEPHREHIYQKLVDAGYPHIVVAALHAAGSAGIAHASTKSVRTAALGTTLYVGCYLGLGALVRPRRKDSSVRAGVR</sequence>
<name>A0A543K899_9MICO</name>
<evidence type="ECO:0000313" key="8">
    <source>
        <dbReference type="EMBL" id="TQM91264.1"/>
    </source>
</evidence>
<dbReference type="GO" id="GO:0071555">
    <property type="term" value="P:cell wall organization"/>
    <property type="evidence" value="ECO:0007669"/>
    <property type="project" value="TreeGrafter"/>
</dbReference>
<keyword evidence="7" id="KW-0479">Metal-binding</keyword>
<keyword evidence="4" id="KW-0812">Transmembrane</keyword>
<gene>
    <name evidence="8" type="ORF">FB476_3002</name>
</gene>
<comment type="cofactor">
    <cofactor evidence="7">
        <name>Mg(2+)</name>
        <dbReference type="ChEBI" id="CHEBI:18420"/>
    </cofactor>
</comment>
<dbReference type="Proteomes" id="UP000315133">
    <property type="component" value="Unassembled WGS sequence"/>
</dbReference>
<evidence type="ECO:0000256" key="3">
    <source>
        <dbReference type="ARBA" id="ARBA00022679"/>
    </source>
</evidence>
<keyword evidence="2" id="KW-1003">Cell membrane</keyword>
<dbReference type="GO" id="GO:0005886">
    <property type="term" value="C:plasma membrane"/>
    <property type="evidence" value="ECO:0007669"/>
    <property type="project" value="UniProtKB-SubCell"/>
</dbReference>
<evidence type="ECO:0000256" key="7">
    <source>
        <dbReference type="PIRSR" id="PIRSR600715-1"/>
    </source>
</evidence>
<accession>A0A543K899</accession>
<evidence type="ECO:0000256" key="6">
    <source>
        <dbReference type="ARBA" id="ARBA00023136"/>
    </source>
</evidence>